<reference evidence="1" key="2">
    <citation type="submission" date="2025-05" db="UniProtKB">
        <authorList>
            <consortium name="Ensembl"/>
        </authorList>
    </citation>
    <scope>IDENTIFICATION</scope>
</reference>
<dbReference type="GeneTree" id="ENSGT01150000289997"/>
<dbReference type="Ensembl" id="ENSOTST00005154517.1">
    <property type="protein sequence ID" value="ENSOTSP00005119464.1"/>
    <property type="gene ID" value="ENSOTSG00005065899.1"/>
</dbReference>
<dbReference type="Pfam" id="PF13551">
    <property type="entry name" value="HTH_29"/>
    <property type="match status" value="1"/>
</dbReference>
<organism evidence="1 2">
    <name type="scientific">Oncorhynchus tshawytscha</name>
    <name type="common">Chinook salmon</name>
    <name type="synonym">Salmo tshawytscha</name>
    <dbReference type="NCBI Taxonomy" id="74940"/>
    <lineage>
        <taxon>Eukaryota</taxon>
        <taxon>Metazoa</taxon>
        <taxon>Chordata</taxon>
        <taxon>Craniata</taxon>
        <taxon>Vertebrata</taxon>
        <taxon>Euteleostomi</taxon>
        <taxon>Actinopterygii</taxon>
        <taxon>Neopterygii</taxon>
        <taxon>Teleostei</taxon>
        <taxon>Protacanthopterygii</taxon>
        <taxon>Salmoniformes</taxon>
        <taxon>Salmonidae</taxon>
        <taxon>Salmoninae</taxon>
        <taxon>Oncorhynchus</taxon>
    </lineage>
</organism>
<dbReference type="Ensembl" id="ENSOTST00005130848.1">
    <property type="protein sequence ID" value="ENSOTSP00005139799.1"/>
    <property type="gene ID" value="ENSOTSG00005065899.1"/>
</dbReference>
<name>A0AAZ3PE60_ONCTS</name>
<dbReference type="AlphaFoldDB" id="A0AAZ3PE60"/>
<dbReference type="SUPFAM" id="SSF46689">
    <property type="entry name" value="Homeodomain-like"/>
    <property type="match status" value="1"/>
</dbReference>
<dbReference type="InterPro" id="IPR009057">
    <property type="entry name" value="Homeodomain-like_sf"/>
</dbReference>
<evidence type="ECO:0008006" key="3">
    <source>
        <dbReference type="Google" id="ProtNLM"/>
    </source>
</evidence>
<dbReference type="Ensembl" id="ENSOTST00005185966.1">
    <property type="protein sequence ID" value="ENSOTSP00005145729.1"/>
    <property type="gene ID" value="ENSOTSG00005065899.1"/>
</dbReference>
<sequence length="128" mass="14711">MLSTLYKLSKKINIPFSGPCLSKIICKNPNNFTDLHWTADVARAINCNVRTVRRLRQRYRETGWTADRPRSGRPRVITPAQDRYIRISHLRDRYRIATTTARVTPGTHNPSISAQTVPNRLREAGLRA</sequence>
<protein>
    <recommendedName>
        <fullName evidence="3">Transposase Tc1-like domain-containing protein</fullName>
    </recommendedName>
</protein>
<dbReference type="Proteomes" id="UP000694402">
    <property type="component" value="Unassembled WGS sequence"/>
</dbReference>
<reference evidence="2" key="1">
    <citation type="journal article" date="2018" name="PLoS ONE">
        <title>Chinook salmon (Oncorhynchus tshawytscha) genome and transcriptome.</title>
        <authorList>
            <person name="Christensen K.A."/>
            <person name="Leong J.S."/>
            <person name="Sakhrani D."/>
            <person name="Biagi C.A."/>
            <person name="Minkley D.R."/>
            <person name="Withler R.E."/>
            <person name="Rondeau E.B."/>
            <person name="Koop B.F."/>
            <person name="Devlin R.H."/>
        </authorList>
    </citation>
    <scope>NUCLEOTIDE SEQUENCE [LARGE SCALE GENOMIC DNA]</scope>
</reference>
<evidence type="ECO:0000313" key="1">
    <source>
        <dbReference type="Ensembl" id="ENSOTSP00005114896.1"/>
    </source>
</evidence>
<dbReference type="Ensembl" id="ENSOTST00005140255.1">
    <property type="protein sequence ID" value="ENSOTSP00005114896.1"/>
    <property type="gene ID" value="ENSOTSG00005065899.1"/>
</dbReference>
<evidence type="ECO:0000313" key="2">
    <source>
        <dbReference type="Proteomes" id="UP000694402"/>
    </source>
</evidence>
<accession>A0AAZ3PE60</accession>
<proteinExistence type="predicted"/>
<keyword evidence="2" id="KW-1185">Reference proteome</keyword>